<evidence type="ECO:0000313" key="11">
    <source>
        <dbReference type="Proteomes" id="UP001499841"/>
    </source>
</evidence>
<gene>
    <name evidence="10" type="ORF">GCM10022262_08170</name>
</gene>
<dbReference type="EMBL" id="BAABBA010000003">
    <property type="protein sequence ID" value="GAA4286458.1"/>
    <property type="molecule type" value="Genomic_DNA"/>
</dbReference>
<proteinExistence type="inferred from homology"/>
<protein>
    <recommendedName>
        <fullName evidence="9">Fibronectin type-III domain-containing protein</fullName>
    </recommendedName>
</protein>
<evidence type="ECO:0000256" key="7">
    <source>
        <dbReference type="PROSITE-ProRule" id="PRU01240"/>
    </source>
</evidence>
<dbReference type="PANTHER" id="PTHR43806:SF11">
    <property type="entry name" value="CEREVISIN-RELATED"/>
    <property type="match status" value="1"/>
</dbReference>
<dbReference type="PANTHER" id="PTHR43806">
    <property type="entry name" value="PEPTIDASE S8"/>
    <property type="match status" value="1"/>
</dbReference>
<dbReference type="SUPFAM" id="SSF49265">
    <property type="entry name" value="Fibronectin type III"/>
    <property type="match status" value="1"/>
</dbReference>
<dbReference type="InterPro" id="IPR022398">
    <property type="entry name" value="Peptidase_S8_His-AS"/>
</dbReference>
<feature type="active site" description="Charge relay system" evidence="7">
    <location>
        <position position="149"/>
    </location>
</feature>
<evidence type="ECO:0000256" key="4">
    <source>
        <dbReference type="ARBA" id="ARBA00022825"/>
    </source>
</evidence>
<name>A0ABP8ER21_9MICO</name>
<dbReference type="Proteomes" id="UP001499841">
    <property type="component" value="Unassembled WGS sequence"/>
</dbReference>
<keyword evidence="4 7" id="KW-0720">Serine protease</keyword>
<feature type="active site" description="Charge relay system" evidence="7">
    <location>
        <position position="179"/>
    </location>
</feature>
<dbReference type="InterPro" id="IPR050131">
    <property type="entry name" value="Peptidase_S8_subtilisin-like"/>
</dbReference>
<feature type="domain" description="Fibronectin type-III" evidence="9">
    <location>
        <begin position="391"/>
        <end position="482"/>
    </location>
</feature>
<feature type="active site" description="Charge relay system" evidence="7">
    <location>
        <position position="333"/>
    </location>
</feature>
<dbReference type="InterPro" id="IPR015500">
    <property type="entry name" value="Peptidase_S8_subtilisin-rel"/>
</dbReference>
<dbReference type="RefSeq" id="WP_345038268.1">
    <property type="nucleotide sequence ID" value="NZ_BAABBA010000003.1"/>
</dbReference>
<feature type="chain" id="PRO_5046414527" description="Fibronectin type-III domain-containing protein" evidence="8">
    <location>
        <begin position="20"/>
        <end position="722"/>
    </location>
</feature>
<dbReference type="InterPro" id="IPR023828">
    <property type="entry name" value="Peptidase_S8_Ser-AS"/>
</dbReference>
<dbReference type="CDD" id="cd04077">
    <property type="entry name" value="Peptidases_S8_PCSK9_ProteinaseK_like"/>
    <property type="match status" value="1"/>
</dbReference>
<dbReference type="InterPro" id="IPR013783">
    <property type="entry name" value="Ig-like_fold"/>
</dbReference>
<dbReference type="CDD" id="cd00063">
    <property type="entry name" value="FN3"/>
    <property type="match status" value="1"/>
</dbReference>
<dbReference type="PRINTS" id="PR00723">
    <property type="entry name" value="SUBTILISIN"/>
</dbReference>
<dbReference type="InterPro" id="IPR003961">
    <property type="entry name" value="FN3_dom"/>
</dbReference>
<comment type="caution">
    <text evidence="10">The sequence shown here is derived from an EMBL/GenBank/DDBJ whole genome shotgun (WGS) entry which is preliminary data.</text>
</comment>
<evidence type="ECO:0000259" key="9">
    <source>
        <dbReference type="PROSITE" id="PS50853"/>
    </source>
</evidence>
<evidence type="ECO:0000256" key="8">
    <source>
        <dbReference type="SAM" id="SignalP"/>
    </source>
</evidence>
<dbReference type="InterPro" id="IPR034193">
    <property type="entry name" value="PCSK9_ProteinaseK-like"/>
</dbReference>
<keyword evidence="6" id="KW-0624">Polysaccharide degradation</keyword>
<dbReference type="SUPFAM" id="SSF52743">
    <property type="entry name" value="Subtilisin-like"/>
    <property type="match status" value="1"/>
</dbReference>
<evidence type="ECO:0000256" key="1">
    <source>
        <dbReference type="ARBA" id="ARBA00011073"/>
    </source>
</evidence>
<evidence type="ECO:0000313" key="10">
    <source>
        <dbReference type="EMBL" id="GAA4286458.1"/>
    </source>
</evidence>
<organism evidence="10 11">
    <name type="scientific">Georgenia daeguensis</name>
    <dbReference type="NCBI Taxonomy" id="908355"/>
    <lineage>
        <taxon>Bacteria</taxon>
        <taxon>Bacillati</taxon>
        <taxon>Actinomycetota</taxon>
        <taxon>Actinomycetes</taxon>
        <taxon>Micrococcales</taxon>
        <taxon>Bogoriellaceae</taxon>
        <taxon>Georgenia</taxon>
    </lineage>
</organism>
<evidence type="ECO:0000256" key="5">
    <source>
        <dbReference type="ARBA" id="ARBA00023295"/>
    </source>
</evidence>
<evidence type="ECO:0000256" key="6">
    <source>
        <dbReference type="ARBA" id="ARBA00023326"/>
    </source>
</evidence>
<keyword evidence="6" id="KW-0119">Carbohydrate metabolism</keyword>
<sequence>MKPFLAAAAAALVGPVLVAAPTSARPAEEESWIVRVDAGSQDEVRAALDGMGVEPDAEFADAVDGFAVTLDGAEVDQVADVPGVAVVQPDNPVTLSEPAEPAGPAGRVGAAGATMSWGLDRVDQRTLPLDGQYMESSSAGLGVRVYVLDTGVVTTQTDLTRLASGYSAVGGGTSDCHGHGTHVAGTVASQTFGVAEGATVVPVRVLDCLGYGSTSTVLAGIDWILANHPAGTPGVLNLSFGTEVPDYALDAAVASATQAGLFVAVAAGNENRDACGSSPARAPSSYTVGATASGDTRASFSNWGACLDVFAPGQEIASLDLQAGYYTIMSGTSMAAPHVAGAAAVYLGQHPGATPSQVEAALDGAAAGAVTDARSAGNRVLTMGASLTAGAPTGLALTSRSGTSATFSWAAPAGSLVAPTDYVLEVRPAGGSWSVAADTVSASTRATVTVPATGTFDARVTARVGQFAGAASTALTVPAPAPGPAEPQPVPQPGTDGSVTFYLNDAWSASANHVFAYGTAGDTAYVGDWDGDGQDTVAVRRGNVFYVANSLRGTADQVFAYGRADDVVLVGDWDGDGVDSLAVRRGNVYHVKNSVSGGPADQVVVYGRAGDEVLVGDWDGDGDDTFAVRRGREYHIKNSISAGPADTVVYYGRPDDVVLSGDWDGQGGSSLAVRRGNIYHVKNTIAGGSADLVLAYGRASDTVLVGDWDGDATATLGVRRTR</sequence>
<keyword evidence="2 7" id="KW-0645">Protease</keyword>
<dbReference type="PROSITE" id="PS00137">
    <property type="entry name" value="SUBTILASE_HIS"/>
    <property type="match status" value="1"/>
</dbReference>
<keyword evidence="3 7" id="KW-0378">Hydrolase</keyword>
<dbReference type="Gene3D" id="2.60.40.10">
    <property type="entry name" value="Immunoglobulins"/>
    <property type="match status" value="1"/>
</dbReference>
<dbReference type="Gene3D" id="3.40.50.200">
    <property type="entry name" value="Peptidase S8/S53 domain"/>
    <property type="match status" value="1"/>
</dbReference>
<evidence type="ECO:0000256" key="3">
    <source>
        <dbReference type="ARBA" id="ARBA00022801"/>
    </source>
</evidence>
<feature type="signal peptide" evidence="8">
    <location>
        <begin position="1"/>
        <end position="19"/>
    </location>
</feature>
<keyword evidence="5" id="KW-0326">Glycosidase</keyword>
<dbReference type="InterPro" id="IPR000209">
    <property type="entry name" value="Peptidase_S8/S53_dom"/>
</dbReference>
<evidence type="ECO:0000256" key="2">
    <source>
        <dbReference type="ARBA" id="ARBA00022670"/>
    </source>
</evidence>
<reference evidence="11" key="1">
    <citation type="journal article" date="2019" name="Int. J. Syst. Evol. Microbiol.">
        <title>The Global Catalogue of Microorganisms (GCM) 10K type strain sequencing project: providing services to taxonomists for standard genome sequencing and annotation.</title>
        <authorList>
            <consortium name="The Broad Institute Genomics Platform"/>
            <consortium name="The Broad Institute Genome Sequencing Center for Infectious Disease"/>
            <person name="Wu L."/>
            <person name="Ma J."/>
        </authorList>
    </citation>
    <scope>NUCLEOTIDE SEQUENCE [LARGE SCALE GENOMIC DNA]</scope>
    <source>
        <strain evidence="11">JCM 17459</strain>
    </source>
</reference>
<dbReference type="Pfam" id="PF00082">
    <property type="entry name" value="Peptidase_S8"/>
    <property type="match status" value="1"/>
</dbReference>
<dbReference type="PROSITE" id="PS50853">
    <property type="entry name" value="FN3"/>
    <property type="match status" value="1"/>
</dbReference>
<dbReference type="PROSITE" id="PS51892">
    <property type="entry name" value="SUBTILASE"/>
    <property type="match status" value="1"/>
</dbReference>
<accession>A0ABP8ER21</accession>
<comment type="similarity">
    <text evidence="1 7">Belongs to the peptidase S8 family.</text>
</comment>
<dbReference type="PROSITE" id="PS00138">
    <property type="entry name" value="SUBTILASE_SER"/>
    <property type="match status" value="1"/>
</dbReference>
<dbReference type="InterPro" id="IPR036116">
    <property type="entry name" value="FN3_sf"/>
</dbReference>
<keyword evidence="8" id="KW-0732">Signal</keyword>
<dbReference type="InterPro" id="IPR036852">
    <property type="entry name" value="Peptidase_S8/S53_dom_sf"/>
</dbReference>
<keyword evidence="11" id="KW-1185">Reference proteome</keyword>